<keyword evidence="1" id="KW-0677">Repeat</keyword>
<dbReference type="SMART" id="SM00248">
    <property type="entry name" value="ANK"/>
    <property type="match status" value="10"/>
</dbReference>
<gene>
    <name evidence="4" type="ORF">FMUND_5543</name>
</gene>
<keyword evidence="2 3" id="KW-0040">ANK repeat</keyword>
<proteinExistence type="predicted"/>
<feature type="repeat" description="ANK" evidence="3">
    <location>
        <begin position="769"/>
        <end position="801"/>
    </location>
</feature>
<evidence type="ECO:0000313" key="4">
    <source>
        <dbReference type="EMBL" id="KAF5717812.1"/>
    </source>
</evidence>
<dbReference type="PANTHER" id="PTHR24198">
    <property type="entry name" value="ANKYRIN REPEAT AND PROTEIN KINASE DOMAIN-CONTAINING PROTEIN"/>
    <property type="match status" value="1"/>
</dbReference>
<dbReference type="PROSITE" id="PS50297">
    <property type="entry name" value="ANK_REP_REGION"/>
    <property type="match status" value="2"/>
</dbReference>
<reference evidence="4 5" key="1">
    <citation type="submission" date="2020-05" db="EMBL/GenBank/DDBJ databases">
        <title>Identification and distribution of gene clusters putatively required for synthesis of sphingolipid metabolism inhibitors in phylogenetically diverse species of the filamentous fungus Fusarium.</title>
        <authorList>
            <person name="Kim H.-S."/>
            <person name="Busman M."/>
            <person name="Brown D.W."/>
            <person name="Divon H."/>
            <person name="Uhlig S."/>
            <person name="Proctor R.H."/>
        </authorList>
    </citation>
    <scope>NUCLEOTIDE SEQUENCE [LARGE SCALE GENOMIC DNA]</scope>
    <source>
        <strain evidence="4 5">NRRL 66235</strain>
    </source>
</reference>
<dbReference type="AlphaFoldDB" id="A0A8H5YUV3"/>
<evidence type="ECO:0000256" key="3">
    <source>
        <dbReference type="PROSITE-ProRule" id="PRU00023"/>
    </source>
</evidence>
<dbReference type="Proteomes" id="UP000544331">
    <property type="component" value="Unassembled WGS sequence"/>
</dbReference>
<evidence type="ECO:0000256" key="1">
    <source>
        <dbReference type="ARBA" id="ARBA00022737"/>
    </source>
</evidence>
<evidence type="ECO:0000256" key="2">
    <source>
        <dbReference type="ARBA" id="ARBA00023043"/>
    </source>
</evidence>
<dbReference type="OrthoDB" id="539213at2759"/>
<dbReference type="Gene3D" id="1.25.40.20">
    <property type="entry name" value="Ankyrin repeat-containing domain"/>
    <property type="match status" value="3"/>
</dbReference>
<sequence length="998" mass="110094">MISTTLSKDVTLQHKHQADIATSLMMSMLTLGRENRPVTFSKLITVANNAIPEWYPGEHEETAQNMLAGPSVKSTPECLKVMVYMMANSILVPDKGHLDFIFSLLGTGFIDIRADLKRLQNENPTIRAFLERLFQSTIQEATASYHSGISRSKYLNYLTLLLEMGIYANRYCDIPFPRTPVLATPIQQAVGAGLLDVVRLLLRFHAGADLPQRGANEISYVNLVLEIDSPDAGILRMLNLLFDHELLSNDEMLRGAIELEDTELMLQILQYDPDVTSYETTWLDPACRQQQNHGLAYLADSSALMMAVQTGGRMADSMLDYLFLRGQPTSAVLADAYIAAAYGGHYSIILRLEELHNSGIICNRKGITPLQAAVFGGDLRVCKLLLERYGGASTLLLLVAAEFENTVILQLLIDYGGNPNNPVCRADSSLYRYLDKPFPVSNFSSSILSILINGDFMEESILTLLQNGARLSPGDIAGLSQRRLHRCLEAALAVGGNPNDKDTNNRYALQCALDEWRLIRDHGQNSGAFVSAKLLIERGAKLNGGEVVRAIDLRSQDLILYLLQHGGILTDVDGAGRGCLEAEIIARNDPFLQEALEMQDFAIDAGPFCAAIHLRDWALVGRLFKRAYEPTTCHLLEGTAVGLAARAGQLDILDRLLARFTDPSVLDSAILPLFINDKDVFLFSNVVNWFHDHFWRRATDHKYYTLGSPLAVAALGEDTSGFEELLRRGCKMDTVTWAVIANSPDSSDYLQVLQEFGCGLGNATEYDEKLGTALCKAITKGKSDLAQYLVKVGANVNEYDVFVRGCTSPLQCAMSEGFIDVAVYLLGKGANINAPPAFEQGATALQFAAIGGHIGLARQLIELGARINVRGSGKLGRSALEGAAEHGRFDMVALLVHHGAITRGLGRQQLINSVAFAQHRAHNAAAEWLKKECGWSDEDQHDLEFVDADADYPVGKCIRAYCCDEYHDNDTQCVYHYTQEEEQGHYDDCERCEEFEDD</sequence>
<dbReference type="PROSITE" id="PS50088">
    <property type="entry name" value="ANK_REPEAT"/>
    <property type="match status" value="3"/>
</dbReference>
<accession>A0A8H5YUV3</accession>
<protein>
    <submittedName>
        <fullName evidence="4">Sex-determining fem-1</fullName>
    </submittedName>
</protein>
<dbReference type="SUPFAM" id="SSF48403">
    <property type="entry name" value="Ankyrin repeat"/>
    <property type="match status" value="2"/>
</dbReference>
<comment type="caution">
    <text evidence="4">The sequence shown here is derived from an EMBL/GenBank/DDBJ whole genome shotgun (WGS) entry which is preliminary data.</text>
</comment>
<dbReference type="InterPro" id="IPR002110">
    <property type="entry name" value="Ankyrin_rpt"/>
</dbReference>
<dbReference type="Pfam" id="PF00023">
    <property type="entry name" value="Ank"/>
    <property type="match status" value="1"/>
</dbReference>
<dbReference type="InterPro" id="IPR036770">
    <property type="entry name" value="Ankyrin_rpt-contain_sf"/>
</dbReference>
<dbReference type="EMBL" id="JAAOAN010000179">
    <property type="protein sequence ID" value="KAF5717812.1"/>
    <property type="molecule type" value="Genomic_DNA"/>
</dbReference>
<evidence type="ECO:0000313" key="5">
    <source>
        <dbReference type="Proteomes" id="UP000544331"/>
    </source>
</evidence>
<dbReference type="PANTHER" id="PTHR24198:SF165">
    <property type="entry name" value="ANKYRIN REPEAT-CONTAINING PROTEIN-RELATED"/>
    <property type="match status" value="1"/>
</dbReference>
<keyword evidence="5" id="KW-1185">Reference proteome</keyword>
<feature type="repeat" description="ANK" evidence="3">
    <location>
        <begin position="875"/>
        <end position="900"/>
    </location>
</feature>
<organism evidence="4 5">
    <name type="scientific">Fusarium mundagurra</name>
    <dbReference type="NCBI Taxonomy" id="1567541"/>
    <lineage>
        <taxon>Eukaryota</taxon>
        <taxon>Fungi</taxon>
        <taxon>Dikarya</taxon>
        <taxon>Ascomycota</taxon>
        <taxon>Pezizomycotina</taxon>
        <taxon>Sordariomycetes</taxon>
        <taxon>Hypocreomycetidae</taxon>
        <taxon>Hypocreales</taxon>
        <taxon>Nectriaceae</taxon>
        <taxon>Fusarium</taxon>
        <taxon>Fusarium fujikuroi species complex</taxon>
    </lineage>
</organism>
<dbReference type="Pfam" id="PF12796">
    <property type="entry name" value="Ank_2"/>
    <property type="match status" value="1"/>
</dbReference>
<feature type="repeat" description="ANK" evidence="3">
    <location>
        <begin position="840"/>
        <end position="872"/>
    </location>
</feature>
<name>A0A8H5YUV3_9HYPO</name>